<sequence length="106" mass="11835">MPSEFEQQNDKPVVEHSWIKSEDFTFCDLLSKSPSPSLADIIIYTSKNFSPNNQEKHIICSRSGSMLIQQSNYSLMESNLNEAVSPCASGTMYIGVPLKNQIIAFS</sequence>
<keyword evidence="2" id="KW-1185">Reference proteome</keyword>
<protein>
    <submittedName>
        <fullName evidence="1">Uncharacterized protein</fullName>
    </submittedName>
</protein>
<evidence type="ECO:0000313" key="2">
    <source>
        <dbReference type="Proteomes" id="UP001153365"/>
    </source>
</evidence>
<proteinExistence type="predicted"/>
<gene>
    <name evidence="1" type="ORF">PPACK8108_LOCUS21243</name>
</gene>
<dbReference type="EMBL" id="CALTRL010005801">
    <property type="protein sequence ID" value="CAH7686575.1"/>
    <property type="molecule type" value="Genomic_DNA"/>
</dbReference>
<evidence type="ECO:0000313" key="1">
    <source>
        <dbReference type="EMBL" id="CAH7686575.1"/>
    </source>
</evidence>
<accession>A0AAV0BLY0</accession>
<comment type="caution">
    <text evidence="1">The sequence shown here is derived from an EMBL/GenBank/DDBJ whole genome shotgun (WGS) entry which is preliminary data.</text>
</comment>
<name>A0AAV0BLY0_PHAPC</name>
<dbReference type="Proteomes" id="UP001153365">
    <property type="component" value="Unassembled WGS sequence"/>
</dbReference>
<dbReference type="AlphaFoldDB" id="A0AAV0BLY0"/>
<organism evidence="1 2">
    <name type="scientific">Phakopsora pachyrhizi</name>
    <name type="common">Asian soybean rust disease fungus</name>
    <dbReference type="NCBI Taxonomy" id="170000"/>
    <lineage>
        <taxon>Eukaryota</taxon>
        <taxon>Fungi</taxon>
        <taxon>Dikarya</taxon>
        <taxon>Basidiomycota</taxon>
        <taxon>Pucciniomycotina</taxon>
        <taxon>Pucciniomycetes</taxon>
        <taxon>Pucciniales</taxon>
        <taxon>Phakopsoraceae</taxon>
        <taxon>Phakopsora</taxon>
    </lineage>
</organism>
<reference evidence="1" key="1">
    <citation type="submission" date="2022-06" db="EMBL/GenBank/DDBJ databases">
        <authorList>
            <consortium name="SYNGENTA / RWTH Aachen University"/>
        </authorList>
    </citation>
    <scope>NUCLEOTIDE SEQUENCE</scope>
</reference>